<organism evidence="2 3">
    <name type="scientific">Ranitomeya imitator</name>
    <name type="common">mimic poison frog</name>
    <dbReference type="NCBI Taxonomy" id="111125"/>
    <lineage>
        <taxon>Eukaryota</taxon>
        <taxon>Metazoa</taxon>
        <taxon>Chordata</taxon>
        <taxon>Craniata</taxon>
        <taxon>Vertebrata</taxon>
        <taxon>Euteleostomi</taxon>
        <taxon>Amphibia</taxon>
        <taxon>Batrachia</taxon>
        <taxon>Anura</taxon>
        <taxon>Neobatrachia</taxon>
        <taxon>Hyloidea</taxon>
        <taxon>Dendrobatidae</taxon>
        <taxon>Dendrobatinae</taxon>
        <taxon>Ranitomeya</taxon>
    </lineage>
</organism>
<keyword evidence="3" id="KW-1185">Reference proteome</keyword>
<evidence type="ECO:0000313" key="3">
    <source>
        <dbReference type="Proteomes" id="UP001176940"/>
    </source>
</evidence>
<protein>
    <submittedName>
        <fullName evidence="2">Uncharacterized protein</fullName>
    </submittedName>
</protein>
<gene>
    <name evidence="2" type="ORF">RIMI_LOCUS9207422</name>
</gene>
<feature type="region of interest" description="Disordered" evidence="1">
    <location>
        <begin position="1"/>
        <end position="42"/>
    </location>
</feature>
<name>A0ABN9LH71_9NEOB</name>
<reference evidence="2" key="1">
    <citation type="submission" date="2023-07" db="EMBL/GenBank/DDBJ databases">
        <authorList>
            <person name="Stuckert A."/>
        </authorList>
    </citation>
    <scope>NUCLEOTIDE SEQUENCE</scope>
</reference>
<dbReference type="Proteomes" id="UP001176940">
    <property type="component" value="Unassembled WGS sequence"/>
</dbReference>
<evidence type="ECO:0000256" key="1">
    <source>
        <dbReference type="SAM" id="MobiDB-lite"/>
    </source>
</evidence>
<evidence type="ECO:0000313" key="2">
    <source>
        <dbReference type="EMBL" id="CAJ0941333.1"/>
    </source>
</evidence>
<comment type="caution">
    <text evidence="2">The sequence shown here is derived from an EMBL/GenBank/DDBJ whole genome shotgun (WGS) entry which is preliminary data.</text>
</comment>
<sequence length="113" mass="12209">MSQINRAQRLAGSDEEEAAAGVQGEEPMQEESPPRNPRTDRWTCRATVQPPEQQAFALPEEVLARNEDYPEAARCVSLGRVLIAAMGSAARSGEPPASSSSLTHDRFGSLSGW</sequence>
<accession>A0ABN9LH71</accession>
<dbReference type="EMBL" id="CAUEEQ010018886">
    <property type="protein sequence ID" value="CAJ0941333.1"/>
    <property type="molecule type" value="Genomic_DNA"/>
</dbReference>
<proteinExistence type="predicted"/>
<feature type="region of interest" description="Disordered" evidence="1">
    <location>
        <begin position="87"/>
        <end position="113"/>
    </location>
</feature>